<dbReference type="InterPro" id="IPR013431">
    <property type="entry name" value="Delta_60_rpt"/>
</dbReference>
<dbReference type="InterPro" id="IPR028994">
    <property type="entry name" value="Integrin_alpha_N"/>
</dbReference>
<evidence type="ECO:0000313" key="3">
    <source>
        <dbReference type="Proteomes" id="UP000319576"/>
    </source>
</evidence>
<dbReference type="Pfam" id="PF01839">
    <property type="entry name" value="FG-GAP"/>
    <property type="match status" value="1"/>
</dbReference>
<proteinExistence type="predicted"/>
<dbReference type="Pfam" id="PF13517">
    <property type="entry name" value="FG-GAP_3"/>
    <property type="match status" value="1"/>
</dbReference>
<accession>A0A517Y2D3</accession>
<dbReference type="OrthoDB" id="292163at2"/>
<dbReference type="RefSeq" id="WP_145244110.1">
    <property type="nucleotide sequence ID" value="NZ_CP036273.1"/>
</dbReference>
<dbReference type="InterPro" id="IPR013517">
    <property type="entry name" value="FG-GAP"/>
</dbReference>
<name>A0A517Y2D3_9BACT</name>
<dbReference type="EMBL" id="CP036273">
    <property type="protein sequence ID" value="QDU23899.1"/>
    <property type="molecule type" value="Genomic_DNA"/>
</dbReference>
<evidence type="ECO:0000313" key="2">
    <source>
        <dbReference type="EMBL" id="QDU23899.1"/>
    </source>
</evidence>
<dbReference type="Proteomes" id="UP000319576">
    <property type="component" value="Chromosome"/>
</dbReference>
<keyword evidence="1" id="KW-0732">Signal</keyword>
<dbReference type="Gene3D" id="2.130.10.130">
    <property type="entry name" value="Integrin alpha, N-terminal"/>
    <property type="match status" value="1"/>
</dbReference>
<protein>
    <submittedName>
        <fullName evidence="2">FG-GAP repeat protein</fullName>
    </submittedName>
</protein>
<reference evidence="2 3" key="1">
    <citation type="submission" date="2019-02" db="EMBL/GenBank/DDBJ databases">
        <title>Deep-cultivation of Planctomycetes and their phenomic and genomic characterization uncovers novel biology.</title>
        <authorList>
            <person name="Wiegand S."/>
            <person name="Jogler M."/>
            <person name="Boedeker C."/>
            <person name="Pinto D."/>
            <person name="Vollmers J."/>
            <person name="Rivas-Marin E."/>
            <person name="Kohn T."/>
            <person name="Peeters S.H."/>
            <person name="Heuer A."/>
            <person name="Rast P."/>
            <person name="Oberbeckmann S."/>
            <person name="Bunk B."/>
            <person name="Jeske O."/>
            <person name="Meyerdierks A."/>
            <person name="Storesund J.E."/>
            <person name="Kallscheuer N."/>
            <person name="Luecker S."/>
            <person name="Lage O.M."/>
            <person name="Pohl T."/>
            <person name="Merkel B.J."/>
            <person name="Hornburger P."/>
            <person name="Mueller R.-W."/>
            <person name="Bruemmer F."/>
            <person name="Labrenz M."/>
            <person name="Spormann A.M."/>
            <person name="Op den Camp H."/>
            <person name="Overmann J."/>
            <person name="Amann R."/>
            <person name="Jetten M.S.M."/>
            <person name="Mascher T."/>
            <person name="Medema M.H."/>
            <person name="Devos D.P."/>
            <person name="Kaster A.-K."/>
            <person name="Ovreas L."/>
            <person name="Rohde M."/>
            <person name="Galperin M.Y."/>
            <person name="Jogler C."/>
        </authorList>
    </citation>
    <scope>NUCLEOTIDE SEQUENCE [LARGE SCALE GENOMIC DNA]</scope>
    <source>
        <strain evidence="2 3">ETA_A1</strain>
    </source>
</reference>
<evidence type="ECO:0000256" key="1">
    <source>
        <dbReference type="ARBA" id="ARBA00022729"/>
    </source>
</evidence>
<dbReference type="KEGG" id="uli:ETAA1_59090"/>
<gene>
    <name evidence="2" type="ORF">ETAA1_59090</name>
</gene>
<organism evidence="2 3">
    <name type="scientific">Urbifossiella limnaea</name>
    <dbReference type="NCBI Taxonomy" id="2528023"/>
    <lineage>
        <taxon>Bacteria</taxon>
        <taxon>Pseudomonadati</taxon>
        <taxon>Planctomycetota</taxon>
        <taxon>Planctomycetia</taxon>
        <taxon>Gemmatales</taxon>
        <taxon>Gemmataceae</taxon>
        <taxon>Urbifossiella</taxon>
    </lineage>
</organism>
<dbReference type="SUPFAM" id="SSF69322">
    <property type="entry name" value="Tricorn protease domain 2"/>
    <property type="match status" value="1"/>
</dbReference>
<dbReference type="AlphaFoldDB" id="A0A517Y2D3"/>
<keyword evidence="3" id="KW-1185">Reference proteome</keyword>
<dbReference type="Pfam" id="PF17164">
    <property type="entry name" value="DUF5122"/>
    <property type="match status" value="6"/>
</dbReference>
<dbReference type="NCBIfam" id="TIGR02608">
    <property type="entry name" value="delta_60_rpt"/>
    <property type="match status" value="6"/>
</dbReference>
<dbReference type="SUPFAM" id="SSF69318">
    <property type="entry name" value="Integrin alpha N-terminal domain"/>
    <property type="match status" value="2"/>
</dbReference>
<dbReference type="Gene3D" id="2.80.10.50">
    <property type="match status" value="3"/>
</dbReference>
<sequence length="736" mass="70173">MTLRTRLAVEPLDARVVPAVGGLDPTFGTGGAATVVGVPVADMAVQADGKVVTVGTAGDNMVVTRFNADGTLDTTFNGTGQRAIDFGGIDIAQAVAVGPDGSVVVAGGADGPGGSDFAIAKLTPTGQPDATFNPGSGGRLVLDLGGTDFAQAVAVRPDGRIVVAGGGGAGADFAAVRLTTSGGLDGTFNGGGIQLIDLGGADGAFAAALQADGKLVLAGTAGSDVGVVRLTALGTLDGGFGTGGAVVIDAGGADAGNAVAVQPDGRIVVAGSDGTDLVAVRLLATNGGFDPSFGTAGRVVLGLGAATSANAVVVQADGKVVLVGDANSDIFALRLDAAGRLDPVFGTSGATLVDLTASDIGSAAGLAPTGELVIGGGAATDGVLVQLFTAPAGPGNTLTVTGQGGGQALVYTADPATGAFGTTPTATVGPLGGLGLLGLRGASGDVDGDGVPDTVLVSGPGTALRVAVVSGATGQPLVQPFDPFGGDFQGGGYVAAGDLDGDGRAEFVVTPDEGGGPRVTVFSLAVGSAAVGVRANFFGIDDANFRGGARAALGDVNGDGTPDVVVAAGFGGGPRTAIFGGASVLAGGPTRLVDDFFAFPGSDAVNLRNGSFVAAGDVTGDGFADLVFGGGPGGAPRVFVLSGALVSVGQVDAAQASPVANFFVAGDADDRGGVRVAVADADGDGVGDVAVGSGAGRPARVRVYSGVSLGGGGEPAVLQDLAPFGGAFLTDGVYVG</sequence>